<dbReference type="GO" id="GO:0016853">
    <property type="term" value="F:isomerase activity"/>
    <property type="evidence" value="ECO:0007669"/>
    <property type="project" value="InterPro"/>
</dbReference>
<organism evidence="1 2">
    <name type="scientific">Azotobacter chroococcum</name>
    <dbReference type="NCBI Taxonomy" id="353"/>
    <lineage>
        <taxon>Bacteria</taxon>
        <taxon>Pseudomonadati</taxon>
        <taxon>Pseudomonadota</taxon>
        <taxon>Gammaproteobacteria</taxon>
        <taxon>Pseudomonadales</taxon>
        <taxon>Pseudomonadaceae</taxon>
        <taxon>Azotobacter</taxon>
    </lineage>
</organism>
<dbReference type="InterPro" id="IPR008183">
    <property type="entry name" value="Aldose_1/G6P_1-epimerase"/>
</dbReference>
<dbReference type="Proteomes" id="UP000596192">
    <property type="component" value="Chromosome"/>
</dbReference>
<dbReference type="Pfam" id="PF01263">
    <property type="entry name" value="Aldose_epim"/>
    <property type="match status" value="1"/>
</dbReference>
<dbReference type="CDD" id="cd09021">
    <property type="entry name" value="Aldose_epim_Ec_YphB"/>
    <property type="match status" value="1"/>
</dbReference>
<dbReference type="AlphaFoldDB" id="A0AAP9YH04"/>
<reference evidence="1 2" key="1">
    <citation type="submission" date="2020-12" db="EMBL/GenBank/DDBJ databases">
        <title>Genomic Analysis and Response surface optimization of nitrogen-fixing conditions for A. chroococcum strain HR1, Isolation from rhizosphere soil.</title>
        <authorList>
            <person name="Li J."/>
            <person name="Yang H."/>
            <person name="Liu H."/>
            <person name="Wang C."/>
            <person name="Tian Y."/>
            <person name="Lu X.Y."/>
        </authorList>
    </citation>
    <scope>NUCLEOTIDE SEQUENCE [LARGE SCALE GENOMIC DNA]</scope>
    <source>
        <strain evidence="1 2">HR1</strain>
    </source>
</reference>
<dbReference type="Gene3D" id="2.70.98.10">
    <property type="match status" value="1"/>
</dbReference>
<dbReference type="InterPro" id="IPR014718">
    <property type="entry name" value="GH-type_carb-bd"/>
</dbReference>
<accession>A0AAP9YH04</accession>
<dbReference type="GO" id="GO:0030246">
    <property type="term" value="F:carbohydrate binding"/>
    <property type="evidence" value="ECO:0007669"/>
    <property type="project" value="InterPro"/>
</dbReference>
<protein>
    <submittedName>
        <fullName evidence="1">Aldose 1-epimerase</fullName>
    </submittedName>
</protein>
<evidence type="ECO:0000313" key="2">
    <source>
        <dbReference type="Proteomes" id="UP000596192"/>
    </source>
</evidence>
<dbReference type="EMBL" id="CP066310">
    <property type="protein sequence ID" value="QQE90606.1"/>
    <property type="molecule type" value="Genomic_DNA"/>
</dbReference>
<dbReference type="SUPFAM" id="SSF74650">
    <property type="entry name" value="Galactose mutarotase-like"/>
    <property type="match status" value="1"/>
</dbReference>
<dbReference type="InterPro" id="IPR011013">
    <property type="entry name" value="Gal_mutarotase_sf_dom"/>
</dbReference>
<gene>
    <name evidence="1" type="ORF">GKQ51_10245</name>
</gene>
<proteinExistence type="predicted"/>
<sequence>MFTLSETSMLILQDRLTRLTLAPEIGGSLAGWQVLDSGRPLLRPASADDLASGSPRRLACYPLAPWSNRIDRGGFANPGGWLALAPNSPGEPCPIHGSAWQQAWTVAEREAQRVRLVLDNASPFPYCAEQRIGLDEGRLDLELEVRHLGDTPAWYGLGLHPYLPRTQATRLQALASGVWHEDGRRLPERFIDLPADWDFSEPRTLPQATVDHAFDGWDGRCRILQADAGYALECRAEGAGLFLLYTPQEREFFCFEPVSHPINAHHLPGRPGLRLLEAGQRLRLGWSMHYRPW</sequence>
<evidence type="ECO:0000313" key="1">
    <source>
        <dbReference type="EMBL" id="QQE90606.1"/>
    </source>
</evidence>
<name>A0AAP9YH04_9GAMM</name>
<dbReference type="GO" id="GO:0005975">
    <property type="term" value="P:carbohydrate metabolic process"/>
    <property type="evidence" value="ECO:0007669"/>
    <property type="project" value="InterPro"/>
</dbReference>